<comment type="caution">
    <text evidence="3">The sequence shown here is derived from an EMBL/GenBank/DDBJ whole genome shotgun (WGS) entry which is preliminary data.</text>
</comment>
<feature type="compositionally biased region" description="Low complexity" evidence="1">
    <location>
        <begin position="657"/>
        <end position="666"/>
    </location>
</feature>
<reference evidence="3 4" key="1">
    <citation type="submission" date="2024-10" db="EMBL/GenBank/DDBJ databases">
        <title>Updated reference genomes for cyclostephanoid diatoms.</title>
        <authorList>
            <person name="Roberts W.R."/>
            <person name="Alverson A.J."/>
        </authorList>
    </citation>
    <scope>NUCLEOTIDE SEQUENCE [LARGE SCALE GENOMIC DNA]</scope>
    <source>
        <strain evidence="3 4">AJA276-08</strain>
    </source>
</reference>
<dbReference type="InterPro" id="IPR001739">
    <property type="entry name" value="Methyl_CpG_DNA-bd"/>
</dbReference>
<feature type="compositionally biased region" description="Basic and acidic residues" evidence="1">
    <location>
        <begin position="107"/>
        <end position="117"/>
    </location>
</feature>
<name>A0ABD3NJQ2_9STRA</name>
<dbReference type="EMBL" id="JALLAZ020001370">
    <property type="protein sequence ID" value="KAL3776119.1"/>
    <property type="molecule type" value="Genomic_DNA"/>
</dbReference>
<feature type="compositionally biased region" description="Basic and acidic residues" evidence="1">
    <location>
        <begin position="468"/>
        <end position="504"/>
    </location>
</feature>
<feature type="compositionally biased region" description="Basic and acidic residues" evidence="1">
    <location>
        <begin position="70"/>
        <end position="95"/>
    </location>
</feature>
<feature type="compositionally biased region" description="Low complexity" evidence="1">
    <location>
        <begin position="118"/>
        <end position="131"/>
    </location>
</feature>
<sequence>MPPRRRTDDDVVGSCEGERETPVAKAASGDGAARERRTDGKTVFSVERIGEIATTTTSSSSSARQDVAADEGKTKRGGRKKDGRDASRGGDRRAAIDAADGGGGAEKSADGVRREGVAESVVPPRSESSGEPSRRTDGEAVTWKDVWAAMRRSGWSWKGGSGLMTDYYYIKPKCRVHGGAPGRDYFVRVEDVMEFARDVYGWHEASSSSREELFARIEDHARHCGERVPPLLGADGETTKLGDPYEPWKGVWEKMLRSGWTWRCGSGLMLDYYYIKPGSKIGGGVEGQDYFVRVEDVQKFAARNYGWRGGGGVKSSAPVINCANGDPGEDIDEEWESDDADDTKKKGSEGLPDGWTRRRVPRKSGDKSDPYWFSPEQAYKFNSISHVRQFLACLEEACGDEVVAYDSFCKMRSSKSTGVNDVAVHDWNNSKGKKRKGKSLAAATRPTLPVPSVIDVFYKNKNVGAHEVQKETRPRVEKCEKKPARTKDVRAEEDTSDVENDRQEPTTLDDADGESTFSQSGFRTKNLFLDECADEDVPPLTREIDPNEPWRYAWEKMLGSGWTWKIGSGLMTDYYYVKPGRRVKGGVKGRDYFISEEDVRRFATRNYGWRGSGGCVKQNAAAGGGVGGRKRSNSTVNNIVSENKRQKGEVKEVATTSSSIDASSRSQPPVDPFKKRALWQALQKEGWKAVSAGRYNKLHDWYYVRPNCNPGDGTSKLGVDYFLSEDAAIEFAERSANMTSDPIENDNEAQLLNVTNQAVTVPFNGVKSNEKHQVRGRMHEINHLLISSKTAGSETPAGLLNTPPDCRTKPQDPANPLPASAESHSSTSRQDSYEWSSLWPLLETAGWQIMKAGKYNPLHDWYYVRPRKDPGNEECKLGSDFFTSVNDVIEFVKLEDKNESAGKLDFKSRKSMGAMLERFEEEAKAWT</sequence>
<feature type="compositionally biased region" description="Acidic residues" evidence="1">
    <location>
        <begin position="327"/>
        <end position="341"/>
    </location>
</feature>
<dbReference type="Proteomes" id="UP001530315">
    <property type="component" value="Unassembled WGS sequence"/>
</dbReference>
<dbReference type="PANTHER" id="PTHR37069">
    <property type="entry name" value="DDE_TNP_1_7 DOMAIN-CONTAINING PROTEIN"/>
    <property type="match status" value="1"/>
</dbReference>
<feature type="compositionally biased region" description="Basic and acidic residues" evidence="1">
    <location>
        <begin position="642"/>
        <end position="652"/>
    </location>
</feature>
<dbReference type="PROSITE" id="PS50982">
    <property type="entry name" value="MBD"/>
    <property type="match status" value="1"/>
</dbReference>
<evidence type="ECO:0000313" key="4">
    <source>
        <dbReference type="Proteomes" id="UP001530315"/>
    </source>
</evidence>
<accession>A0ABD3NJQ2</accession>
<feature type="region of interest" description="Disordered" evidence="1">
    <location>
        <begin position="468"/>
        <end position="519"/>
    </location>
</feature>
<organism evidence="3 4">
    <name type="scientific">Stephanodiscus triporus</name>
    <dbReference type="NCBI Taxonomy" id="2934178"/>
    <lineage>
        <taxon>Eukaryota</taxon>
        <taxon>Sar</taxon>
        <taxon>Stramenopiles</taxon>
        <taxon>Ochrophyta</taxon>
        <taxon>Bacillariophyta</taxon>
        <taxon>Coscinodiscophyceae</taxon>
        <taxon>Thalassiosirophycidae</taxon>
        <taxon>Stephanodiscales</taxon>
        <taxon>Stephanodiscaceae</taxon>
        <taxon>Stephanodiscus</taxon>
    </lineage>
</organism>
<proteinExistence type="predicted"/>
<dbReference type="AlphaFoldDB" id="A0ABD3NJQ2"/>
<feature type="region of interest" description="Disordered" evidence="1">
    <location>
        <begin position="1"/>
        <end position="139"/>
    </location>
</feature>
<gene>
    <name evidence="3" type="ORF">ACHAW5_003261</name>
</gene>
<feature type="region of interest" description="Disordered" evidence="1">
    <location>
        <begin position="621"/>
        <end position="671"/>
    </location>
</feature>
<feature type="region of interest" description="Disordered" evidence="1">
    <location>
        <begin position="318"/>
        <end position="369"/>
    </location>
</feature>
<evidence type="ECO:0000256" key="1">
    <source>
        <dbReference type="SAM" id="MobiDB-lite"/>
    </source>
</evidence>
<dbReference type="PANTHER" id="PTHR37069:SF2">
    <property type="entry name" value="PIGGYBAC TRANSPOSABLE ELEMENT-DERIVED PROTEIN DOMAIN-CONTAINING PROTEIN"/>
    <property type="match status" value="1"/>
</dbReference>
<feature type="domain" description="MBD" evidence="2">
    <location>
        <begin position="341"/>
        <end position="412"/>
    </location>
</feature>
<dbReference type="Gene3D" id="3.30.890.10">
    <property type="entry name" value="Methyl-cpg-binding Protein 2, Chain A"/>
    <property type="match status" value="1"/>
</dbReference>
<protein>
    <recommendedName>
        <fullName evidence="2">MBD domain-containing protein</fullName>
    </recommendedName>
</protein>
<feature type="region of interest" description="Disordered" evidence="1">
    <location>
        <begin position="792"/>
        <end position="829"/>
    </location>
</feature>
<dbReference type="SUPFAM" id="SSF54171">
    <property type="entry name" value="DNA-binding domain"/>
    <property type="match status" value="1"/>
</dbReference>
<keyword evidence="4" id="KW-1185">Reference proteome</keyword>
<dbReference type="InterPro" id="IPR016177">
    <property type="entry name" value="DNA-bd_dom_sf"/>
</dbReference>
<evidence type="ECO:0000259" key="2">
    <source>
        <dbReference type="PROSITE" id="PS50982"/>
    </source>
</evidence>
<evidence type="ECO:0000313" key="3">
    <source>
        <dbReference type="EMBL" id="KAL3776119.1"/>
    </source>
</evidence>